<protein>
    <submittedName>
        <fullName evidence="3">Glycosidase</fullName>
    </submittedName>
</protein>
<dbReference type="GO" id="GO:0009313">
    <property type="term" value="P:oligosaccharide catabolic process"/>
    <property type="evidence" value="ECO:0007669"/>
    <property type="project" value="TreeGrafter"/>
</dbReference>
<comment type="caution">
    <text evidence="3">The sequence shown here is derived from an EMBL/GenBank/DDBJ whole genome shotgun (WGS) entry which is preliminary data.</text>
</comment>
<evidence type="ECO:0000259" key="2">
    <source>
        <dbReference type="SMART" id="SM00642"/>
    </source>
</evidence>
<dbReference type="SUPFAM" id="SSF51011">
    <property type="entry name" value="Glycosyl hydrolase domain"/>
    <property type="match status" value="1"/>
</dbReference>
<keyword evidence="3" id="KW-0326">Glycosidase</keyword>
<organism evidence="3 4">
    <name type="scientific">Aeromonas hydrophila</name>
    <dbReference type="NCBI Taxonomy" id="644"/>
    <lineage>
        <taxon>Bacteria</taxon>
        <taxon>Pseudomonadati</taxon>
        <taxon>Pseudomonadota</taxon>
        <taxon>Gammaproteobacteria</taxon>
        <taxon>Aeromonadales</taxon>
        <taxon>Aeromonadaceae</taxon>
        <taxon>Aeromonas</taxon>
    </lineage>
</organism>
<dbReference type="EMBL" id="DACTUL010000031">
    <property type="protein sequence ID" value="HAT6345630.1"/>
    <property type="molecule type" value="Genomic_DNA"/>
</dbReference>
<evidence type="ECO:0000256" key="1">
    <source>
        <dbReference type="SAM" id="MobiDB-lite"/>
    </source>
</evidence>
<reference evidence="3" key="2">
    <citation type="submission" date="2020-01" db="EMBL/GenBank/DDBJ databases">
        <authorList>
            <consortium name="NCBI Pathogen Detection Project"/>
        </authorList>
    </citation>
    <scope>NUCLEOTIDE SEQUENCE</scope>
    <source>
        <strain evidence="3">OLC2673_Aeromonas</strain>
    </source>
</reference>
<name>A0AAD3UDP2_AERHY</name>
<dbReference type="InterPro" id="IPR013780">
    <property type="entry name" value="Glyco_hydro_b"/>
</dbReference>
<proteinExistence type="predicted"/>
<dbReference type="SMART" id="SM00642">
    <property type="entry name" value="Aamy"/>
    <property type="match status" value="1"/>
</dbReference>
<dbReference type="Pfam" id="PF00128">
    <property type="entry name" value="Alpha-amylase"/>
    <property type="match status" value="2"/>
</dbReference>
<dbReference type="GO" id="GO:0004556">
    <property type="term" value="F:alpha-amylase activity"/>
    <property type="evidence" value="ECO:0007669"/>
    <property type="project" value="TreeGrafter"/>
</dbReference>
<dbReference type="Gene3D" id="3.20.20.80">
    <property type="entry name" value="Glycosidases"/>
    <property type="match status" value="2"/>
</dbReference>
<evidence type="ECO:0000313" key="3">
    <source>
        <dbReference type="EMBL" id="HAT6345630.1"/>
    </source>
</evidence>
<dbReference type="InterPro" id="IPR006047">
    <property type="entry name" value="GH13_cat_dom"/>
</dbReference>
<dbReference type="PANTHER" id="PTHR10357">
    <property type="entry name" value="ALPHA-AMYLASE FAMILY MEMBER"/>
    <property type="match status" value="1"/>
</dbReference>
<keyword evidence="3" id="KW-0378">Hydrolase</keyword>
<dbReference type="PANTHER" id="PTHR10357:SF228">
    <property type="entry name" value="PUTATIVE-RELATED"/>
    <property type="match status" value="1"/>
</dbReference>
<dbReference type="Proteomes" id="UP000859505">
    <property type="component" value="Unassembled WGS sequence"/>
</dbReference>
<dbReference type="SUPFAM" id="SSF51445">
    <property type="entry name" value="(Trans)glycosidases"/>
    <property type="match status" value="1"/>
</dbReference>
<gene>
    <name evidence="3" type="ORF">JAJ28_003403</name>
</gene>
<feature type="domain" description="Glycosyl hydrolase family 13 catalytic" evidence="2">
    <location>
        <begin position="81"/>
        <end position="468"/>
    </location>
</feature>
<evidence type="ECO:0000313" key="4">
    <source>
        <dbReference type="Proteomes" id="UP000859505"/>
    </source>
</evidence>
<dbReference type="InterPro" id="IPR017853">
    <property type="entry name" value="GH"/>
</dbReference>
<dbReference type="AlphaFoldDB" id="A0AAD3UDP2"/>
<feature type="compositionally biased region" description="Pro residues" evidence="1">
    <location>
        <begin position="51"/>
        <end position="61"/>
    </location>
</feature>
<reference evidence="3" key="1">
    <citation type="journal article" date="2018" name="Genome Biol.">
        <title>SKESA: strategic k-mer extension for scrupulous assemblies.</title>
        <authorList>
            <person name="Souvorov A."/>
            <person name="Agarwala R."/>
            <person name="Lipman D.J."/>
        </authorList>
    </citation>
    <scope>NUCLEOTIDE SEQUENCE</scope>
    <source>
        <strain evidence="3">OLC2673_Aeromonas</strain>
    </source>
</reference>
<dbReference type="Gene3D" id="2.60.40.1180">
    <property type="entry name" value="Golgi alpha-mannosidase II"/>
    <property type="match status" value="1"/>
</dbReference>
<feature type="region of interest" description="Disordered" evidence="1">
    <location>
        <begin position="42"/>
        <end position="63"/>
    </location>
</feature>
<dbReference type="CDD" id="cd00551">
    <property type="entry name" value="AmyAc_family"/>
    <property type="match status" value="1"/>
</dbReference>
<sequence length="557" mass="59661">MAPVWRFGRRYHHSGNITMKQGTLRHGGLIGAALLLTACGSGGGSGSSEPQQPPVTNPPPATASRACYGNDQPACNLRTYQVMVESFVDGDGSANYGVGYGPSQHNGDLQGIIDSLDHIKSLNVNAIWLTPVFDSCAGQGGDDKLDATGYFACDFFNVDPNFGSNVQLKKLVDGAHQRGLYVFLDGVFGHVNKVGVSKPSPEGRLPALKSGGAGYPGQLVDYSQPQSLAYFKEVARYWVEQYGIDGWRLDQAYQLGLDDWRAIRSEVERASAARKAAGQQWGTLGYMVGEVWKGADEIRAQAYGPSDNPALSSAFDFPLRYGLVQALAVEESGKGGQGASVLDASWNKVENYPNHAMPNLMLGNHDLVRFGDLLERGNFNPADYWQRHKAAFSFLAARSGPITLYYGEEFGDEVPGFAQQVGGDCAAQGLCDDHVARSDGKVPGATGFVPSSEQSELKQWLSQLLALRAAHPALYQGERVKLVAEGSVYGDIKQTAAEQVVYLLNVSSTPQSYAVPVGKLRSASALVDLQSGESLAIGGSSVTVDLPPLSGRFLLVR</sequence>
<accession>A0AAD3UDP2</accession>